<dbReference type="SUPFAM" id="SSF46689">
    <property type="entry name" value="Homeodomain-like"/>
    <property type="match status" value="1"/>
</dbReference>
<reference evidence="20" key="1">
    <citation type="submission" date="2024-06" db="EMBL/GenBank/DDBJ databases">
        <title>Methylostella associata gen. nov., sp. nov., a novel Ancalomicrobiaceae-affiliated facultatively methylotrophic bacteria that feed on methanotrophs of the genus Methylococcus.</title>
        <authorList>
            <person name="Saltykova V."/>
            <person name="Danilova O.V."/>
            <person name="Oshkin I.Y."/>
            <person name="Belova S.E."/>
            <person name="Pimenov N.V."/>
            <person name="Dedysh S.N."/>
        </authorList>
    </citation>
    <scope>NUCLEOTIDE SEQUENCE</scope>
    <source>
        <strain evidence="20">S20</strain>
    </source>
</reference>
<evidence type="ECO:0000256" key="5">
    <source>
        <dbReference type="ARBA" id="ARBA00022553"/>
    </source>
</evidence>
<evidence type="ECO:0000259" key="19">
    <source>
        <dbReference type="PROSITE" id="PS50110"/>
    </source>
</evidence>
<evidence type="ECO:0000259" key="18">
    <source>
        <dbReference type="PROSITE" id="PS50045"/>
    </source>
</evidence>
<dbReference type="Gene3D" id="3.40.50.300">
    <property type="entry name" value="P-loop containing nucleotide triphosphate hydrolases"/>
    <property type="match status" value="1"/>
</dbReference>
<accession>A0AAU7XB45</accession>
<comment type="function">
    <text evidence="16">Member of the two-component regulatory system NtrB/NtrC, which controls expression of the nitrogen-regulated (ntr) genes in response to nitrogen limitation. Phosphorylated NtrC binds directly to DNA and stimulates the formation of open promoter-sigma54-RNA polymerase complexes.</text>
</comment>
<evidence type="ECO:0000313" key="20">
    <source>
        <dbReference type="EMBL" id="XBY44802.1"/>
    </source>
</evidence>
<name>A0AAU7XB45_9HYPH</name>
<dbReference type="Gene3D" id="1.10.10.60">
    <property type="entry name" value="Homeodomain-like"/>
    <property type="match status" value="1"/>
</dbReference>
<keyword evidence="6" id="KW-0547">Nucleotide-binding</keyword>
<proteinExistence type="predicted"/>
<dbReference type="GO" id="GO:0000160">
    <property type="term" value="P:phosphorelay signal transduction system"/>
    <property type="evidence" value="ECO:0007669"/>
    <property type="project" value="UniProtKB-KW"/>
</dbReference>
<evidence type="ECO:0000256" key="8">
    <source>
        <dbReference type="ARBA" id="ARBA00023012"/>
    </source>
</evidence>
<dbReference type="Pfam" id="PF25601">
    <property type="entry name" value="AAA_lid_14"/>
    <property type="match status" value="1"/>
</dbReference>
<dbReference type="PROSITE" id="PS00676">
    <property type="entry name" value="SIGMA54_INTERACT_2"/>
    <property type="match status" value="1"/>
</dbReference>
<dbReference type="PROSITE" id="PS00675">
    <property type="entry name" value="SIGMA54_INTERACT_1"/>
    <property type="match status" value="1"/>
</dbReference>
<dbReference type="InterPro" id="IPR003593">
    <property type="entry name" value="AAA+_ATPase"/>
</dbReference>
<dbReference type="PRINTS" id="PR01590">
    <property type="entry name" value="HTHFIS"/>
</dbReference>
<feature type="domain" description="Sigma-54 factor interaction" evidence="18">
    <location>
        <begin position="146"/>
        <end position="376"/>
    </location>
</feature>
<dbReference type="PROSITE" id="PS00688">
    <property type="entry name" value="SIGMA54_INTERACT_3"/>
    <property type="match status" value="1"/>
</dbReference>
<dbReference type="PROSITE" id="PS50110">
    <property type="entry name" value="RESPONSE_REGULATORY"/>
    <property type="match status" value="1"/>
</dbReference>
<dbReference type="KEGG" id="mflg:ABS361_00365"/>
<dbReference type="CDD" id="cd00009">
    <property type="entry name" value="AAA"/>
    <property type="match status" value="1"/>
</dbReference>
<dbReference type="InterPro" id="IPR001789">
    <property type="entry name" value="Sig_transdc_resp-reg_receiver"/>
</dbReference>
<dbReference type="InterPro" id="IPR025943">
    <property type="entry name" value="Sigma_54_int_dom_ATP-bd_2"/>
</dbReference>
<dbReference type="Pfam" id="PF00072">
    <property type="entry name" value="Response_reg"/>
    <property type="match status" value="1"/>
</dbReference>
<dbReference type="InterPro" id="IPR025662">
    <property type="entry name" value="Sigma_54_int_dom_ATP-bd_1"/>
</dbReference>
<dbReference type="InterPro" id="IPR009057">
    <property type="entry name" value="Homeodomain-like_sf"/>
</dbReference>
<evidence type="ECO:0000256" key="4">
    <source>
        <dbReference type="ARBA" id="ARBA00022491"/>
    </source>
</evidence>
<dbReference type="GO" id="GO:0005524">
    <property type="term" value="F:ATP binding"/>
    <property type="evidence" value="ECO:0007669"/>
    <property type="project" value="UniProtKB-KW"/>
</dbReference>
<evidence type="ECO:0000256" key="11">
    <source>
        <dbReference type="ARBA" id="ARBA00023159"/>
    </source>
</evidence>
<keyword evidence="11" id="KW-0010">Activator</keyword>
<evidence type="ECO:0000256" key="3">
    <source>
        <dbReference type="ARBA" id="ARBA00022490"/>
    </source>
</evidence>
<keyword evidence="10" id="KW-0238">DNA-binding</keyword>
<keyword evidence="8" id="KW-0902">Two-component regulatory system</keyword>
<feature type="modified residue" description="4-aspartylphosphate" evidence="17">
    <location>
        <position position="56"/>
    </location>
</feature>
<evidence type="ECO:0000256" key="14">
    <source>
        <dbReference type="ARBA" id="ARBA00029881"/>
    </source>
</evidence>
<dbReference type="PROSITE" id="PS50045">
    <property type="entry name" value="SIGMA54_INTERACT_4"/>
    <property type="match status" value="1"/>
</dbReference>
<sequence>MAERILIVDDDPVQRRLLEEAVRRFGYQPTVVETGVEAVRVLTGSEAQDIELVVLDLVMPDLDGMGVLGRLREAGVSVPVIVQTSKGGIDVVVSAMRAGAFDFVVKPVSPERLQVSIQNALKVARLEGEVQRIRKAAAGTLTFKDLVTRSPAMERVIRLGERAAASSIPILIEGESGVGKEVIARAIQGSSERRSRPFVTVNCGAIAENLVESILFGHEKGAFTGAVDKHVGKFQEASGGTLFLDEVGELAPEIQVKLLRAIQESEVDPIGSRRPIKVDFRLISATNRSLLDMTKEGRFREDLYYRLNVFPIWVPPLRERKEDIPDLARHFVARFSAEEGRRNIVGLTPEAVALLQAYDWPGNIRQLENAVFRAVILGDGPFLTAEEFPQIAAQVSTPIRVVSSEPIVIQTPRASAVVAAPAAPAAMPAAGGGVAAGPASPMSGWSPAPGSFASGSGPAPFGFLRSLDEHGHVRPMALIEEEIIRIAIDHYGGRMTEVAKRLGIGRSTLYRKLKDYGLDDTPGAEAAE</sequence>
<keyword evidence="13" id="KW-0535">Nitrogen fixation</keyword>
<keyword evidence="7" id="KW-0067">ATP-binding</keyword>
<evidence type="ECO:0000256" key="1">
    <source>
        <dbReference type="ARBA" id="ARBA00004496"/>
    </source>
</evidence>
<keyword evidence="5 17" id="KW-0597">Phosphoprotein</keyword>
<dbReference type="GO" id="GO:0043565">
    <property type="term" value="F:sequence-specific DNA binding"/>
    <property type="evidence" value="ECO:0007669"/>
    <property type="project" value="InterPro"/>
</dbReference>
<evidence type="ECO:0000256" key="6">
    <source>
        <dbReference type="ARBA" id="ARBA00022741"/>
    </source>
</evidence>
<dbReference type="Pfam" id="PF02954">
    <property type="entry name" value="HTH_8"/>
    <property type="match status" value="1"/>
</dbReference>
<dbReference type="InterPro" id="IPR058031">
    <property type="entry name" value="AAA_lid_NorR"/>
</dbReference>
<dbReference type="GO" id="GO:0005737">
    <property type="term" value="C:cytoplasm"/>
    <property type="evidence" value="ECO:0007669"/>
    <property type="project" value="UniProtKB-SubCell"/>
</dbReference>
<evidence type="ECO:0000256" key="15">
    <source>
        <dbReference type="ARBA" id="ARBA00031910"/>
    </source>
</evidence>
<gene>
    <name evidence="20" type="ORF">ABS361_00365</name>
</gene>
<keyword evidence="9" id="KW-0805">Transcription regulation</keyword>
<dbReference type="InterPro" id="IPR025944">
    <property type="entry name" value="Sigma_54_int_dom_CS"/>
</dbReference>
<dbReference type="SMART" id="SM00382">
    <property type="entry name" value="AAA"/>
    <property type="match status" value="1"/>
</dbReference>
<dbReference type="Pfam" id="PF00158">
    <property type="entry name" value="Sigma54_activat"/>
    <property type="match status" value="1"/>
</dbReference>
<dbReference type="AlphaFoldDB" id="A0AAU7XB45"/>
<evidence type="ECO:0000256" key="17">
    <source>
        <dbReference type="PROSITE-ProRule" id="PRU00169"/>
    </source>
</evidence>
<dbReference type="SUPFAM" id="SSF52540">
    <property type="entry name" value="P-loop containing nucleoside triphosphate hydrolases"/>
    <property type="match status" value="1"/>
</dbReference>
<dbReference type="SMART" id="SM00448">
    <property type="entry name" value="REC"/>
    <property type="match status" value="1"/>
</dbReference>
<evidence type="ECO:0000256" key="16">
    <source>
        <dbReference type="ARBA" id="ARBA00043886"/>
    </source>
</evidence>
<dbReference type="GO" id="GO:0006355">
    <property type="term" value="P:regulation of DNA-templated transcription"/>
    <property type="evidence" value="ECO:0007669"/>
    <property type="project" value="InterPro"/>
</dbReference>
<evidence type="ECO:0000256" key="13">
    <source>
        <dbReference type="ARBA" id="ARBA00023231"/>
    </source>
</evidence>
<protein>
    <recommendedName>
        <fullName evidence="2">DNA-binding transcriptional regulator NtrC</fullName>
    </recommendedName>
    <alternativeName>
        <fullName evidence="14">Nitrogen regulation protein NR(I)</fullName>
    </alternativeName>
    <alternativeName>
        <fullName evidence="15">Nitrogen regulator I</fullName>
    </alternativeName>
</protein>
<organism evidence="20">
    <name type="scientific">Methyloraptor flagellatus</name>
    <dbReference type="NCBI Taxonomy" id="3162530"/>
    <lineage>
        <taxon>Bacteria</taxon>
        <taxon>Pseudomonadati</taxon>
        <taxon>Pseudomonadota</taxon>
        <taxon>Alphaproteobacteria</taxon>
        <taxon>Hyphomicrobiales</taxon>
        <taxon>Ancalomicrobiaceae</taxon>
        <taxon>Methyloraptor</taxon>
    </lineage>
</organism>
<dbReference type="PANTHER" id="PTHR32071">
    <property type="entry name" value="TRANSCRIPTIONAL REGULATORY PROTEIN"/>
    <property type="match status" value="1"/>
</dbReference>
<dbReference type="InterPro" id="IPR002197">
    <property type="entry name" value="HTH_Fis"/>
</dbReference>
<dbReference type="Gene3D" id="3.40.50.2300">
    <property type="match status" value="1"/>
</dbReference>
<dbReference type="SUPFAM" id="SSF52172">
    <property type="entry name" value="CheY-like"/>
    <property type="match status" value="1"/>
</dbReference>
<dbReference type="FunFam" id="3.40.50.300:FF:000006">
    <property type="entry name" value="DNA-binding transcriptional regulator NtrC"/>
    <property type="match status" value="1"/>
</dbReference>
<dbReference type="FunFam" id="1.10.8.60:FF:000014">
    <property type="entry name" value="DNA-binding transcriptional regulator NtrC"/>
    <property type="match status" value="1"/>
</dbReference>
<dbReference type="InterPro" id="IPR027417">
    <property type="entry name" value="P-loop_NTPase"/>
</dbReference>
<dbReference type="InterPro" id="IPR011006">
    <property type="entry name" value="CheY-like_superfamily"/>
</dbReference>
<evidence type="ECO:0000256" key="7">
    <source>
        <dbReference type="ARBA" id="ARBA00022840"/>
    </source>
</evidence>
<comment type="subcellular location">
    <subcellularLocation>
        <location evidence="1">Cytoplasm</location>
    </subcellularLocation>
</comment>
<keyword evidence="3" id="KW-0963">Cytoplasm</keyword>
<keyword evidence="4" id="KW-0678">Repressor</keyword>
<dbReference type="RefSeq" id="WP_407049894.1">
    <property type="nucleotide sequence ID" value="NZ_CP158568.1"/>
</dbReference>
<evidence type="ECO:0000256" key="10">
    <source>
        <dbReference type="ARBA" id="ARBA00023125"/>
    </source>
</evidence>
<dbReference type="EMBL" id="CP158568">
    <property type="protein sequence ID" value="XBY44802.1"/>
    <property type="molecule type" value="Genomic_DNA"/>
</dbReference>
<feature type="domain" description="Response regulatory" evidence="19">
    <location>
        <begin position="4"/>
        <end position="121"/>
    </location>
</feature>
<evidence type="ECO:0000256" key="2">
    <source>
        <dbReference type="ARBA" id="ARBA00019059"/>
    </source>
</evidence>
<dbReference type="PANTHER" id="PTHR32071:SF95">
    <property type="entry name" value="DNA-BINDING TRANSCRIPTIONAL REGULATOR NTRC"/>
    <property type="match status" value="1"/>
</dbReference>
<evidence type="ECO:0000256" key="12">
    <source>
        <dbReference type="ARBA" id="ARBA00023163"/>
    </source>
</evidence>
<dbReference type="Gene3D" id="1.10.8.60">
    <property type="match status" value="1"/>
</dbReference>
<keyword evidence="12" id="KW-0804">Transcription</keyword>
<evidence type="ECO:0000256" key="9">
    <source>
        <dbReference type="ARBA" id="ARBA00023015"/>
    </source>
</evidence>
<dbReference type="InterPro" id="IPR002078">
    <property type="entry name" value="Sigma_54_int"/>
</dbReference>